<dbReference type="OrthoDB" id="42889at2759"/>
<reference evidence="2" key="1">
    <citation type="submission" date="2022-11" db="EMBL/GenBank/DDBJ databases">
        <authorList>
            <person name="Petersen C."/>
        </authorList>
    </citation>
    <scope>NUCLEOTIDE SEQUENCE</scope>
    <source>
        <strain evidence="2">IBT 21917</strain>
    </source>
</reference>
<dbReference type="SUPFAM" id="SSF82199">
    <property type="entry name" value="SET domain"/>
    <property type="match status" value="1"/>
</dbReference>
<dbReference type="Gene3D" id="3.90.1410.10">
    <property type="entry name" value="set domain protein methyltransferase, domain 1"/>
    <property type="match status" value="1"/>
</dbReference>
<dbReference type="PANTHER" id="PTHR13271">
    <property type="entry name" value="UNCHARACTERIZED PUTATIVE METHYLTRANSFERASE"/>
    <property type="match status" value="1"/>
</dbReference>
<dbReference type="PROSITE" id="PS50280">
    <property type="entry name" value="SET"/>
    <property type="match status" value="1"/>
</dbReference>
<dbReference type="AlphaFoldDB" id="A0A9W9LI38"/>
<dbReference type="InterPro" id="IPR001214">
    <property type="entry name" value="SET_dom"/>
</dbReference>
<keyword evidence="3" id="KW-1185">Reference proteome</keyword>
<gene>
    <name evidence="2" type="ORF">N7492_009445</name>
</gene>
<reference evidence="2" key="2">
    <citation type="journal article" date="2023" name="IMA Fungus">
        <title>Comparative genomic study of the Penicillium genus elucidates a diverse pangenome and 15 lateral gene transfer events.</title>
        <authorList>
            <person name="Petersen C."/>
            <person name="Sorensen T."/>
            <person name="Nielsen M.R."/>
            <person name="Sondergaard T.E."/>
            <person name="Sorensen J.L."/>
            <person name="Fitzpatrick D.A."/>
            <person name="Frisvad J.C."/>
            <person name="Nielsen K.L."/>
        </authorList>
    </citation>
    <scope>NUCLEOTIDE SEQUENCE</scope>
    <source>
        <strain evidence="2">IBT 21917</strain>
    </source>
</reference>
<name>A0A9W9LI38_9EURO</name>
<dbReference type="InterPro" id="IPR050600">
    <property type="entry name" value="SETD3_SETD6_MTase"/>
</dbReference>
<dbReference type="GO" id="GO:0016279">
    <property type="term" value="F:protein-lysine N-methyltransferase activity"/>
    <property type="evidence" value="ECO:0007669"/>
    <property type="project" value="TreeGrafter"/>
</dbReference>
<comment type="caution">
    <text evidence="2">The sequence shown here is derived from an EMBL/GenBank/DDBJ whole genome shotgun (WGS) entry which is preliminary data.</text>
</comment>
<dbReference type="PANTHER" id="PTHR13271:SF135">
    <property type="entry name" value="SET DOMAIN PROTEIN (AFU_ORTHOLOGUE AFUA_4G11040)"/>
    <property type="match status" value="1"/>
</dbReference>
<protein>
    <recommendedName>
        <fullName evidence="1">SET domain-containing protein</fullName>
    </recommendedName>
</protein>
<accession>A0A9W9LI38</accession>
<organism evidence="2 3">
    <name type="scientific">Penicillium capsulatum</name>
    <dbReference type="NCBI Taxonomy" id="69766"/>
    <lineage>
        <taxon>Eukaryota</taxon>
        <taxon>Fungi</taxon>
        <taxon>Dikarya</taxon>
        <taxon>Ascomycota</taxon>
        <taxon>Pezizomycotina</taxon>
        <taxon>Eurotiomycetes</taxon>
        <taxon>Eurotiomycetidae</taxon>
        <taxon>Eurotiales</taxon>
        <taxon>Aspergillaceae</taxon>
        <taxon>Penicillium</taxon>
    </lineage>
</organism>
<sequence length="670" mass="75448">MASTEEQSTSHSLESHKELVEWVTTQGGFIADSVCVAQDEPRGVHLQVKEGHPTAVSKETRVINTPIGVTISYFNAINYQSARGAFKSHDVDFPRAFIDAVGPEETTTFFLMGQFLLGPRSFWYPYLRTLPQPGQLTTPLFFGEEDVDWIHGTGIQEAAVQRYQAWDEKFEASIAKLQELGFESWDIFTMDLYLWASTIITSRAFSAKVLSESVDASDFPDDGVSVLLPLIDLPNHRPLAKVEWRAGNQDVGMIVLEDIGAGEEISNNYGPRNNEQLLMNYGFCLPNNPCDYRIVKLGVQPDSPLSVVKSRQVQMFPELANNKDDHYYIFNVFYPLLAPDCPMEHSIVSPALFNALAVMQANERERQQVEITEASVSIPTHYGNRHSTLAALAQISFELESHIAMLQVTAEDLPEQPTNLKQTFAQIYRNGQITLDKTALIIATWTLARARDHTRSESWQDIKALLHEHISQIPAGYFPEEIVSRMRVRILERQSLVPKNGELFRLVELFNLLPANLQEPSRKCFERYSTFPGLGQDPQAMFAVVICLLAATSRSPQVQPQLSSRLARWVDFLVEHYPLPSEGENDMTPGRKILGQLSQSVSPEQVFAWNQEDGADWLVSGSGWLDAKWLQWACTVQEGESVFIPFEPLRGLTEPGRMSPKQAVLYVPQE</sequence>
<feature type="domain" description="SET" evidence="1">
    <location>
        <begin position="32"/>
        <end position="270"/>
    </location>
</feature>
<dbReference type="EMBL" id="JAPQKO010000006">
    <property type="protein sequence ID" value="KAJ5156642.1"/>
    <property type="molecule type" value="Genomic_DNA"/>
</dbReference>
<evidence type="ECO:0000313" key="2">
    <source>
        <dbReference type="EMBL" id="KAJ5156642.1"/>
    </source>
</evidence>
<proteinExistence type="predicted"/>
<dbReference type="Proteomes" id="UP001146351">
    <property type="component" value="Unassembled WGS sequence"/>
</dbReference>
<dbReference type="InterPro" id="IPR046341">
    <property type="entry name" value="SET_dom_sf"/>
</dbReference>
<evidence type="ECO:0000313" key="3">
    <source>
        <dbReference type="Proteomes" id="UP001146351"/>
    </source>
</evidence>
<evidence type="ECO:0000259" key="1">
    <source>
        <dbReference type="PROSITE" id="PS50280"/>
    </source>
</evidence>